<organism evidence="1 2">
    <name type="scientific">Pseudohoeflea coraliihabitans</name>
    <dbReference type="NCBI Taxonomy" id="2860393"/>
    <lineage>
        <taxon>Bacteria</taxon>
        <taxon>Pseudomonadati</taxon>
        <taxon>Pseudomonadota</taxon>
        <taxon>Alphaproteobacteria</taxon>
        <taxon>Hyphomicrobiales</taxon>
        <taxon>Rhizobiaceae</taxon>
        <taxon>Pseudohoeflea</taxon>
    </lineage>
</organism>
<keyword evidence="2" id="KW-1185">Reference proteome</keyword>
<proteinExistence type="predicted"/>
<reference evidence="1" key="1">
    <citation type="submission" date="2021-07" db="EMBL/GenBank/DDBJ databases">
        <title>Pseudohoeflea marina sp. nov. a polyhydroxyalcanoate-producing bacterium.</title>
        <authorList>
            <person name="Zheng W."/>
            <person name="Yu S."/>
            <person name="Huang Y."/>
        </authorList>
    </citation>
    <scope>NUCLEOTIDE SEQUENCE</scope>
    <source>
        <strain evidence="1">DP4N28-3</strain>
    </source>
</reference>
<dbReference type="Proteomes" id="UP001430804">
    <property type="component" value="Unassembled WGS sequence"/>
</dbReference>
<dbReference type="RefSeq" id="WP_219203553.1">
    <property type="nucleotide sequence ID" value="NZ_JAHWQX010000008.1"/>
</dbReference>
<evidence type="ECO:0000313" key="2">
    <source>
        <dbReference type="Proteomes" id="UP001430804"/>
    </source>
</evidence>
<protein>
    <submittedName>
        <fullName evidence="1">Uncharacterized protein</fullName>
    </submittedName>
</protein>
<dbReference type="EMBL" id="JAHWQX010000008">
    <property type="protein sequence ID" value="MBW3099223.1"/>
    <property type="molecule type" value="Genomic_DNA"/>
</dbReference>
<gene>
    <name evidence="1" type="ORF">KY465_18230</name>
</gene>
<comment type="caution">
    <text evidence="1">The sequence shown here is derived from an EMBL/GenBank/DDBJ whole genome shotgun (WGS) entry which is preliminary data.</text>
</comment>
<name>A0ABS6WTD8_9HYPH</name>
<sequence>MKLTEAHRDKIKNSNILNALVEHVEGKREMSATQVTAGLGLLRKCLPDLAAVEHNGTLEHGVSDPLKELLSHVAQKGSRLVDRD</sequence>
<evidence type="ECO:0000313" key="1">
    <source>
        <dbReference type="EMBL" id="MBW3099223.1"/>
    </source>
</evidence>
<accession>A0ABS6WTD8</accession>